<keyword evidence="3" id="KW-1185">Reference proteome</keyword>
<sequence>DLDYDDATQDPAAWSIVLDFANGTINSLPVAKNHLHAHLGTQFSFPQWKPAFDAIFGAEEDTSRAVFAVNKLWMQALASASTDTVPSAPSLPSLKHAETQLMQAVDDLHSRKCIRGTQPTLEDLLNPTAKKEVSNSLDHYPGGDIDIIKEVKEMFKVTKSGSDDPADGELSSADNNNDTAPVPTPCQGMDLCEQLEGLCLHHTEADSLDINSFQCQLQKLCAHLRKVHLNSQTQMMLDNFFR</sequence>
<evidence type="ECO:0000313" key="2">
    <source>
        <dbReference type="EMBL" id="KIK95389.1"/>
    </source>
</evidence>
<gene>
    <name evidence="2" type="ORF">PAXRUDRAFT_140745</name>
</gene>
<feature type="non-terminal residue" evidence="2">
    <location>
        <position position="1"/>
    </location>
</feature>
<evidence type="ECO:0000313" key="3">
    <source>
        <dbReference type="Proteomes" id="UP000054538"/>
    </source>
</evidence>
<dbReference type="AlphaFoldDB" id="A0A0D0E3F5"/>
<evidence type="ECO:0000256" key="1">
    <source>
        <dbReference type="SAM" id="MobiDB-lite"/>
    </source>
</evidence>
<organism evidence="2 3">
    <name type="scientific">Paxillus rubicundulus Ve08.2h10</name>
    <dbReference type="NCBI Taxonomy" id="930991"/>
    <lineage>
        <taxon>Eukaryota</taxon>
        <taxon>Fungi</taxon>
        <taxon>Dikarya</taxon>
        <taxon>Basidiomycota</taxon>
        <taxon>Agaricomycotina</taxon>
        <taxon>Agaricomycetes</taxon>
        <taxon>Agaricomycetidae</taxon>
        <taxon>Boletales</taxon>
        <taxon>Paxilineae</taxon>
        <taxon>Paxillaceae</taxon>
        <taxon>Paxillus</taxon>
    </lineage>
</organism>
<dbReference type="HOGENOM" id="CLU_088458_1_0_1"/>
<reference evidence="3" key="2">
    <citation type="submission" date="2015-01" db="EMBL/GenBank/DDBJ databases">
        <title>Evolutionary Origins and Diversification of the Mycorrhizal Mutualists.</title>
        <authorList>
            <consortium name="DOE Joint Genome Institute"/>
            <consortium name="Mycorrhizal Genomics Consortium"/>
            <person name="Kohler A."/>
            <person name="Kuo A."/>
            <person name="Nagy L.G."/>
            <person name="Floudas D."/>
            <person name="Copeland A."/>
            <person name="Barry K.W."/>
            <person name="Cichocki N."/>
            <person name="Veneault-Fourrey C."/>
            <person name="LaButti K."/>
            <person name="Lindquist E.A."/>
            <person name="Lipzen A."/>
            <person name="Lundell T."/>
            <person name="Morin E."/>
            <person name="Murat C."/>
            <person name="Riley R."/>
            <person name="Ohm R."/>
            <person name="Sun H."/>
            <person name="Tunlid A."/>
            <person name="Henrissat B."/>
            <person name="Grigoriev I.V."/>
            <person name="Hibbett D.S."/>
            <person name="Martin F."/>
        </authorList>
    </citation>
    <scope>NUCLEOTIDE SEQUENCE [LARGE SCALE GENOMIC DNA]</scope>
    <source>
        <strain evidence="3">Ve08.2h10</strain>
    </source>
</reference>
<dbReference type="OrthoDB" id="2692098at2759"/>
<reference evidence="2 3" key="1">
    <citation type="submission" date="2014-04" db="EMBL/GenBank/DDBJ databases">
        <authorList>
            <consortium name="DOE Joint Genome Institute"/>
            <person name="Kuo A."/>
            <person name="Kohler A."/>
            <person name="Jargeat P."/>
            <person name="Nagy L.G."/>
            <person name="Floudas D."/>
            <person name="Copeland A."/>
            <person name="Barry K.W."/>
            <person name="Cichocki N."/>
            <person name="Veneault-Fourrey C."/>
            <person name="LaButti K."/>
            <person name="Lindquist E.A."/>
            <person name="Lipzen A."/>
            <person name="Lundell T."/>
            <person name="Morin E."/>
            <person name="Murat C."/>
            <person name="Sun H."/>
            <person name="Tunlid A."/>
            <person name="Henrissat B."/>
            <person name="Grigoriev I.V."/>
            <person name="Hibbett D.S."/>
            <person name="Martin F."/>
            <person name="Nordberg H.P."/>
            <person name="Cantor M.N."/>
            <person name="Hua S.X."/>
        </authorList>
    </citation>
    <scope>NUCLEOTIDE SEQUENCE [LARGE SCALE GENOMIC DNA]</scope>
    <source>
        <strain evidence="2 3">Ve08.2h10</strain>
    </source>
</reference>
<dbReference type="EMBL" id="KN825044">
    <property type="protein sequence ID" value="KIK95389.1"/>
    <property type="molecule type" value="Genomic_DNA"/>
</dbReference>
<proteinExistence type="predicted"/>
<name>A0A0D0E3F5_9AGAM</name>
<dbReference type="InParanoid" id="A0A0D0E3F5"/>
<feature type="region of interest" description="Disordered" evidence="1">
    <location>
        <begin position="158"/>
        <end position="182"/>
    </location>
</feature>
<accession>A0A0D0E3F5</accession>
<protein>
    <submittedName>
        <fullName evidence="2">Uncharacterized protein</fullName>
    </submittedName>
</protein>
<dbReference type="Proteomes" id="UP000054538">
    <property type="component" value="Unassembled WGS sequence"/>
</dbReference>